<dbReference type="EMBL" id="CAUYUJ010021392">
    <property type="protein sequence ID" value="CAK0904388.1"/>
    <property type="molecule type" value="Genomic_DNA"/>
</dbReference>
<feature type="non-terminal residue" evidence="2">
    <location>
        <position position="1010"/>
    </location>
</feature>
<protein>
    <recommendedName>
        <fullName evidence="1">Reverse transcriptase domain-containing protein</fullName>
    </recommendedName>
</protein>
<dbReference type="SUPFAM" id="SSF56219">
    <property type="entry name" value="DNase I-like"/>
    <property type="match status" value="1"/>
</dbReference>
<dbReference type="InterPro" id="IPR000477">
    <property type="entry name" value="RT_dom"/>
</dbReference>
<evidence type="ECO:0000313" key="3">
    <source>
        <dbReference type="Proteomes" id="UP001189429"/>
    </source>
</evidence>
<feature type="domain" description="Reverse transcriptase" evidence="1">
    <location>
        <begin position="478"/>
        <end position="723"/>
    </location>
</feature>
<dbReference type="InterPro" id="IPR036691">
    <property type="entry name" value="Endo/exonu/phosph_ase_sf"/>
</dbReference>
<evidence type="ECO:0000313" key="2">
    <source>
        <dbReference type="EMBL" id="CAK0904388.1"/>
    </source>
</evidence>
<dbReference type="Proteomes" id="UP001189429">
    <property type="component" value="Unassembled WGS sequence"/>
</dbReference>
<name>A0ABN9XW88_9DINO</name>
<reference evidence="2" key="1">
    <citation type="submission" date="2023-10" db="EMBL/GenBank/DDBJ databases">
        <authorList>
            <person name="Chen Y."/>
            <person name="Shah S."/>
            <person name="Dougan E. K."/>
            <person name="Thang M."/>
            <person name="Chan C."/>
        </authorList>
    </citation>
    <scope>NUCLEOTIDE SEQUENCE [LARGE SCALE GENOMIC DNA]</scope>
</reference>
<organism evidence="2 3">
    <name type="scientific">Prorocentrum cordatum</name>
    <dbReference type="NCBI Taxonomy" id="2364126"/>
    <lineage>
        <taxon>Eukaryota</taxon>
        <taxon>Sar</taxon>
        <taxon>Alveolata</taxon>
        <taxon>Dinophyceae</taxon>
        <taxon>Prorocentrales</taxon>
        <taxon>Prorocentraceae</taxon>
        <taxon>Prorocentrum</taxon>
    </lineage>
</organism>
<proteinExistence type="predicted"/>
<accession>A0ABN9XW88</accession>
<dbReference type="PANTHER" id="PTHR19446">
    <property type="entry name" value="REVERSE TRANSCRIPTASES"/>
    <property type="match status" value="1"/>
</dbReference>
<gene>
    <name evidence="2" type="ORF">PCOR1329_LOCUS80424</name>
</gene>
<sequence>MGERRLFVSLRHALFPEDARYSISILNVHNFKINGAQRRRLAEHWHDQQKWAEDDPLRRFFVVAGDFNHDPQGPRQHLHPELVQQTGARRDHHQQAYWRRLTGRMMEVLAEVPTHFDRHSQSAATLDRYFVSLPGHVIFAHEVLLRVHADPAELSAGRFSDHGLMHLVIRSQAPARHDQRGIPAFIFQEPLYRHMYQKRRDQTELPRGEPLVVWSRCKELMILAARMTRDVIMAGVSSTMSSSSAARAMVLRATARAVWRTASTFCATSPLAAQHLVVRGGRVALQNTDVFANQISTVSADLATQAQQETHGAARRAVTAGRRRESDHWRKVQRRAQAWGRIWQPFRRALVLQGIKVTHGDDIQPRAVRDPMEMIQALRDHWSPIFADKATDSGAVERYLDEVMPPLAEQPPPLPTLEDLEHVARNARLAAAGPDMLPYRAWLSSEGSLEILHAVMMELMRGARPPPQFNHSLMLFIPKGDQPPSATECIRTPGALRPMTLKNSDAKLCTAAGNLYLRTLAEQCVDDVQRGSIQGRTFTDNIWQLDLQARAQGVAPLAEERRPAMCSFDVAAAFPSLARHGLFASLRRYGLPAEYLLLVQALCFDQCCWVRSGGALFVLCPVDCGVAQGCPLSGALWALAFNPFLVGMQRILIEPSSNDMARSARMNTEYDQHVLRWHCGSLAACADDLGLIATALARITPLKPHFEAMSIIAGLRLQPSKCVLDFRIASFIKDLGVKLGLGATNDMLWAEAAGKCHARLCLFRDCPAPNEAIVRDYNSAALPVLSYLMQFFVIAFTRNDLLSMRRWVSMTSFASMLALSFATMWRAAAVTMTEWPRWLESLREHALEEGLATRVGQELWSAPFWKEERAMVQTFDDHLSARPHARLRRNGVRAAASLNMARREIEQHARRSQGRDSAPVLKAIYQSMAQELHDDSFHVTIGKRLEKWLAEDGEVVPGDLQERWHRLRATLATLRPGVCWAVVKTLAGAWPTSHRMHVLDERLTCRFGCQ</sequence>
<comment type="caution">
    <text evidence="2">The sequence shown here is derived from an EMBL/GenBank/DDBJ whole genome shotgun (WGS) entry which is preliminary data.</text>
</comment>
<keyword evidence="3" id="KW-1185">Reference proteome</keyword>
<dbReference type="Pfam" id="PF00078">
    <property type="entry name" value="RVT_1"/>
    <property type="match status" value="1"/>
</dbReference>
<evidence type="ECO:0000259" key="1">
    <source>
        <dbReference type="Pfam" id="PF00078"/>
    </source>
</evidence>